<sequence>MTHGNSTHKGTEHCDLYDPLPDCLQESRPGGDRPQIAGDRLSHRWGWVGENAESCS</sequence>
<reference evidence="2 3" key="1">
    <citation type="submission" date="2020-04" db="EMBL/GenBank/DDBJ databases">
        <authorList>
            <person name="Basu S."/>
            <person name="Maruthanayagam V."/>
            <person name="Chakraborty S."/>
            <person name="Pramanik A."/>
            <person name="Mukherjee J."/>
            <person name="Brink B."/>
        </authorList>
    </citation>
    <scope>NUCLEOTIDE SEQUENCE [LARGE SCALE GENOMIC DNA]</scope>
    <source>
        <strain evidence="2 3">AP17</strain>
    </source>
</reference>
<feature type="region of interest" description="Disordered" evidence="1">
    <location>
        <begin position="1"/>
        <end position="42"/>
    </location>
</feature>
<dbReference type="KEGG" id="oxy:HCG48_04540"/>
<evidence type="ECO:0000256" key="1">
    <source>
        <dbReference type="SAM" id="MobiDB-lite"/>
    </source>
</evidence>
<evidence type="ECO:0000313" key="2">
    <source>
        <dbReference type="EMBL" id="QIZ69937.1"/>
    </source>
</evidence>
<name>A0A6H1TUW3_9CYAN</name>
<dbReference type="RefSeq" id="WP_168568094.1">
    <property type="nucleotide sequence ID" value="NZ_CP051167.1"/>
</dbReference>
<dbReference type="Proteomes" id="UP000500857">
    <property type="component" value="Chromosome"/>
</dbReference>
<accession>A0A6H1TUW3</accession>
<evidence type="ECO:0000313" key="3">
    <source>
        <dbReference type="Proteomes" id="UP000500857"/>
    </source>
</evidence>
<keyword evidence="3" id="KW-1185">Reference proteome</keyword>
<dbReference type="EMBL" id="CP051167">
    <property type="protein sequence ID" value="QIZ69937.1"/>
    <property type="molecule type" value="Genomic_DNA"/>
</dbReference>
<proteinExistence type="predicted"/>
<protein>
    <submittedName>
        <fullName evidence="2">Uncharacterized protein</fullName>
    </submittedName>
</protein>
<organism evidence="2 3">
    <name type="scientific">Oxynema aestuarii AP17</name>
    <dbReference type="NCBI Taxonomy" id="2064643"/>
    <lineage>
        <taxon>Bacteria</taxon>
        <taxon>Bacillati</taxon>
        <taxon>Cyanobacteriota</taxon>
        <taxon>Cyanophyceae</taxon>
        <taxon>Oscillatoriophycideae</taxon>
        <taxon>Oscillatoriales</taxon>
        <taxon>Oscillatoriaceae</taxon>
        <taxon>Oxynema</taxon>
        <taxon>Oxynema aestuarii</taxon>
    </lineage>
</organism>
<dbReference type="AlphaFoldDB" id="A0A6H1TUW3"/>
<gene>
    <name evidence="2" type="ORF">HCG48_04540</name>
</gene>